<dbReference type="EMBL" id="JAGRQC010000003">
    <property type="protein sequence ID" value="MBR0552837.1"/>
    <property type="molecule type" value="Genomic_DNA"/>
</dbReference>
<feature type="domain" description="Peptidase S9 prolyl oligopeptidase catalytic" evidence="3">
    <location>
        <begin position="438"/>
        <end position="645"/>
    </location>
</feature>
<evidence type="ECO:0000256" key="1">
    <source>
        <dbReference type="ARBA" id="ARBA00022801"/>
    </source>
</evidence>
<feature type="chain" id="PRO_5035903764" evidence="2">
    <location>
        <begin position="25"/>
        <end position="648"/>
    </location>
</feature>
<dbReference type="InterPro" id="IPR011044">
    <property type="entry name" value="Quino_amine_DH_bsu"/>
</dbReference>
<evidence type="ECO:0000313" key="5">
    <source>
        <dbReference type="Proteomes" id="UP000676996"/>
    </source>
</evidence>
<evidence type="ECO:0000259" key="3">
    <source>
        <dbReference type="Pfam" id="PF00326"/>
    </source>
</evidence>
<protein>
    <submittedName>
        <fullName evidence="4">S9 family peptidase</fullName>
    </submittedName>
</protein>
<dbReference type="SUPFAM" id="SSF53474">
    <property type="entry name" value="alpha/beta-Hydrolases"/>
    <property type="match status" value="1"/>
</dbReference>
<dbReference type="GO" id="GO:0004252">
    <property type="term" value="F:serine-type endopeptidase activity"/>
    <property type="evidence" value="ECO:0007669"/>
    <property type="project" value="TreeGrafter"/>
</dbReference>
<dbReference type="Proteomes" id="UP000676996">
    <property type="component" value="Unassembled WGS sequence"/>
</dbReference>
<reference evidence="4" key="1">
    <citation type="submission" date="2021-04" db="EMBL/GenBank/DDBJ databases">
        <title>Ouciella asimina sp. nov., isolated from the surface seawater in the hydrothermal field of Okinawa Trough.</title>
        <authorList>
            <person name="Shuang W."/>
        </authorList>
    </citation>
    <scope>NUCLEOTIDE SEQUENCE</scope>
    <source>
        <strain evidence="4">LXI357</strain>
    </source>
</reference>
<sequence length="648" mass="72502">MIANRFLRLVVLAAAFAWASTGFAGPLPTEAGASPVVPTTADFGALPFVSGPKLSPSGRLLAARGQRDGKTMVLITDLQASGSGRTRFIGIPEGKKLEWFRWAGEGHLLISLSFADQFMGEDVRATRLVIFDVKSHEIERVKQGAGVDGDDVIYVDPDGRFFLLSTQLDVSEYPSVLRIDVATGHAKTIQRPRQYVWEWFADSDGVLRAGIGRLHNSWWVYYRSSADDHFDKAMRGKINEDDSGIDSFIIMPHSDQGYAVAIGKNDRLGLFRYDFANNTLGEQIYQNDRYDVDDVRIGRRGELEAVDFITDRPQTKWFDPEMRGIQEMLDTAIPAHLNRIVSESTDRQWLVVFSASDVDPGTYYIYDRAHRHASAFAQPYNRLVGKSLAAMETVAYKARDGMEIPAYLTLPAGREAKQLPMVVLPHGGPFARDVWGYDGWAQFLASRGYVVLQPNFRGSTGYGKGYVDSGFGQWGRAMQDDIDDGVKWLEARGIVDGKRVCIMGASFGGYAAMWGAVRNPDLYRCAISFAGISDVGSMLRYDRKSFSAPRYFQNWRDRVRGDDSFDLDAVSPIDHVEDVRIPILIAHGEEDDNVPLYQSRRFHEKLDDLGKPNEYVVYPDEGHGFANAEHATDFLTRVAAFLDRYNPS</sequence>
<keyword evidence="1" id="KW-0378">Hydrolase</keyword>
<dbReference type="Gene3D" id="3.40.50.1820">
    <property type="entry name" value="alpha/beta hydrolase"/>
    <property type="match status" value="1"/>
</dbReference>
<evidence type="ECO:0000256" key="2">
    <source>
        <dbReference type="SAM" id="SignalP"/>
    </source>
</evidence>
<dbReference type="PANTHER" id="PTHR42776">
    <property type="entry name" value="SERINE PEPTIDASE S9 FAMILY MEMBER"/>
    <property type="match status" value="1"/>
</dbReference>
<keyword evidence="2" id="KW-0732">Signal</keyword>
<dbReference type="GO" id="GO:0006508">
    <property type="term" value="P:proteolysis"/>
    <property type="evidence" value="ECO:0007669"/>
    <property type="project" value="InterPro"/>
</dbReference>
<organism evidence="4 5">
    <name type="scientific">Stakelama marina</name>
    <dbReference type="NCBI Taxonomy" id="2826939"/>
    <lineage>
        <taxon>Bacteria</taxon>
        <taxon>Pseudomonadati</taxon>
        <taxon>Pseudomonadota</taxon>
        <taxon>Alphaproteobacteria</taxon>
        <taxon>Sphingomonadales</taxon>
        <taxon>Sphingomonadaceae</taxon>
        <taxon>Stakelama</taxon>
    </lineage>
</organism>
<dbReference type="SUPFAM" id="SSF50969">
    <property type="entry name" value="YVTN repeat-like/Quinoprotein amine dehydrogenase"/>
    <property type="match status" value="1"/>
</dbReference>
<gene>
    <name evidence="4" type="ORF">J7S20_10000</name>
</gene>
<proteinExistence type="predicted"/>
<keyword evidence="5" id="KW-1185">Reference proteome</keyword>
<accession>A0A8T4IDW5</accession>
<dbReference type="AlphaFoldDB" id="A0A8T4IDW5"/>
<dbReference type="Pfam" id="PF00326">
    <property type="entry name" value="Peptidase_S9"/>
    <property type="match status" value="1"/>
</dbReference>
<name>A0A8T4IDW5_9SPHN</name>
<dbReference type="RefSeq" id="WP_284054103.1">
    <property type="nucleotide sequence ID" value="NZ_JAGRQC010000003.1"/>
</dbReference>
<dbReference type="InterPro" id="IPR029058">
    <property type="entry name" value="AB_hydrolase_fold"/>
</dbReference>
<dbReference type="InterPro" id="IPR001375">
    <property type="entry name" value="Peptidase_S9_cat"/>
</dbReference>
<dbReference type="PANTHER" id="PTHR42776:SF27">
    <property type="entry name" value="DIPEPTIDYL PEPTIDASE FAMILY MEMBER 6"/>
    <property type="match status" value="1"/>
</dbReference>
<comment type="caution">
    <text evidence="4">The sequence shown here is derived from an EMBL/GenBank/DDBJ whole genome shotgun (WGS) entry which is preliminary data.</text>
</comment>
<evidence type="ECO:0000313" key="4">
    <source>
        <dbReference type="EMBL" id="MBR0552837.1"/>
    </source>
</evidence>
<feature type="signal peptide" evidence="2">
    <location>
        <begin position="1"/>
        <end position="24"/>
    </location>
</feature>